<dbReference type="GO" id="GO:0000226">
    <property type="term" value="P:microtubule cytoskeleton organization"/>
    <property type="evidence" value="ECO:0000318"/>
    <property type="project" value="GO_Central"/>
</dbReference>
<gene>
    <name evidence="5" type="primary">20206122</name>
    <name evidence="4" type="ORF">HELRODRAFT_177200</name>
</gene>
<dbReference type="CTD" id="20206122"/>
<dbReference type="GO" id="GO:0005814">
    <property type="term" value="C:centriole"/>
    <property type="evidence" value="ECO:0000318"/>
    <property type="project" value="GO_Central"/>
</dbReference>
<dbReference type="Gene3D" id="1.10.238.10">
    <property type="entry name" value="EF-hand"/>
    <property type="match status" value="1"/>
</dbReference>
<dbReference type="InterPro" id="IPR018247">
    <property type="entry name" value="EF_Hand_1_Ca_BS"/>
</dbReference>
<reference evidence="4 6" key="2">
    <citation type="journal article" date="2013" name="Nature">
        <title>Insights into bilaterian evolution from three spiralian genomes.</title>
        <authorList>
            <person name="Simakov O."/>
            <person name="Marletaz F."/>
            <person name="Cho S.J."/>
            <person name="Edsinger-Gonzales E."/>
            <person name="Havlak P."/>
            <person name="Hellsten U."/>
            <person name="Kuo D.H."/>
            <person name="Larsson T."/>
            <person name="Lv J."/>
            <person name="Arendt D."/>
            <person name="Savage R."/>
            <person name="Osoegawa K."/>
            <person name="de Jong P."/>
            <person name="Grimwood J."/>
            <person name="Chapman J.A."/>
            <person name="Shapiro H."/>
            <person name="Aerts A."/>
            <person name="Otillar R.P."/>
            <person name="Terry A.Y."/>
            <person name="Boore J.L."/>
            <person name="Grigoriev I.V."/>
            <person name="Lindberg D.R."/>
            <person name="Seaver E.C."/>
            <person name="Weisblat D.A."/>
            <person name="Putnam N.H."/>
            <person name="Rokhsar D.S."/>
        </authorList>
    </citation>
    <scope>NUCLEOTIDE SEQUENCE</scope>
</reference>
<keyword evidence="6" id="KW-1185">Reference proteome</keyword>
<dbReference type="InParanoid" id="T1FBC3"/>
<dbReference type="CDD" id="cd00051">
    <property type="entry name" value="EFh"/>
    <property type="match status" value="1"/>
</dbReference>
<dbReference type="InterPro" id="IPR002048">
    <property type="entry name" value="EF_hand_dom"/>
</dbReference>
<organism evidence="5 6">
    <name type="scientific">Helobdella robusta</name>
    <name type="common">Californian leech</name>
    <dbReference type="NCBI Taxonomy" id="6412"/>
    <lineage>
        <taxon>Eukaryota</taxon>
        <taxon>Metazoa</taxon>
        <taxon>Spiralia</taxon>
        <taxon>Lophotrochozoa</taxon>
        <taxon>Annelida</taxon>
        <taxon>Clitellata</taxon>
        <taxon>Hirudinea</taxon>
        <taxon>Rhynchobdellida</taxon>
        <taxon>Glossiphoniidae</taxon>
        <taxon>Helobdella</taxon>
    </lineage>
</organism>
<protein>
    <recommendedName>
        <fullName evidence="3">EF-hand domain-containing protein</fullName>
    </recommendedName>
</protein>
<dbReference type="EMBL" id="KB097182">
    <property type="protein sequence ID" value="ESN98315.1"/>
    <property type="molecule type" value="Genomic_DNA"/>
</dbReference>
<dbReference type="OrthoDB" id="26525at2759"/>
<dbReference type="SMART" id="SM00054">
    <property type="entry name" value="EFh"/>
    <property type="match status" value="2"/>
</dbReference>
<feature type="region of interest" description="Disordered" evidence="2">
    <location>
        <begin position="1"/>
        <end position="44"/>
    </location>
</feature>
<dbReference type="EnsemblMetazoa" id="HelroT177200">
    <property type="protein sequence ID" value="HelroP177200"/>
    <property type="gene ID" value="HelroG177200"/>
</dbReference>
<dbReference type="GO" id="GO:0005634">
    <property type="term" value="C:nucleus"/>
    <property type="evidence" value="ECO:0000318"/>
    <property type="project" value="GO_Central"/>
</dbReference>
<evidence type="ECO:0000259" key="3">
    <source>
        <dbReference type="PROSITE" id="PS50222"/>
    </source>
</evidence>
<evidence type="ECO:0000313" key="4">
    <source>
        <dbReference type="EMBL" id="ESN98315.1"/>
    </source>
</evidence>
<dbReference type="PROSITE" id="PS00018">
    <property type="entry name" value="EF_HAND_1"/>
    <property type="match status" value="2"/>
</dbReference>
<accession>T1FBC3</accession>
<dbReference type="GO" id="GO:0005509">
    <property type="term" value="F:calcium ion binding"/>
    <property type="evidence" value="ECO:0000318"/>
    <property type="project" value="GO_Central"/>
</dbReference>
<dbReference type="HOGENOM" id="CLU_1908970_0_0_1"/>
<sequence>MTWHKFSSHVTNGIKPDKREWRASRKDDKRGGNYGSHYKQTDGRTSSRYLGMSCHCHDPAVVSQVFDELDADKSGKIDKKELFKVFKLLCEHAGQVVDDGVLQAEAQKAIEELDRSGDGMIDKAEFMEFMNRH</sequence>
<dbReference type="EMBL" id="AMQM01005963">
    <property type="status" value="NOT_ANNOTATED_CDS"/>
    <property type="molecule type" value="Genomic_DNA"/>
</dbReference>
<evidence type="ECO:0000256" key="1">
    <source>
        <dbReference type="ARBA" id="ARBA00022837"/>
    </source>
</evidence>
<dbReference type="Proteomes" id="UP000015101">
    <property type="component" value="Unassembled WGS sequence"/>
</dbReference>
<name>T1FBC3_HELRO</name>
<dbReference type="GeneID" id="20206122"/>
<evidence type="ECO:0000256" key="2">
    <source>
        <dbReference type="SAM" id="MobiDB-lite"/>
    </source>
</evidence>
<dbReference type="KEGG" id="hro:HELRODRAFT_177200"/>
<dbReference type="AlphaFoldDB" id="T1FBC3"/>
<dbReference type="InterPro" id="IPR011992">
    <property type="entry name" value="EF-hand-dom_pair"/>
</dbReference>
<reference evidence="5" key="3">
    <citation type="submission" date="2015-06" db="UniProtKB">
        <authorList>
            <consortium name="EnsemblMetazoa"/>
        </authorList>
    </citation>
    <scope>IDENTIFICATION</scope>
</reference>
<feature type="compositionally biased region" description="Basic and acidic residues" evidence="2">
    <location>
        <begin position="15"/>
        <end position="31"/>
    </location>
</feature>
<evidence type="ECO:0000313" key="6">
    <source>
        <dbReference type="Proteomes" id="UP000015101"/>
    </source>
</evidence>
<dbReference type="RefSeq" id="XP_009023650.1">
    <property type="nucleotide sequence ID" value="XM_009025402.1"/>
</dbReference>
<dbReference type="GO" id="GO:0005813">
    <property type="term" value="C:centrosome"/>
    <property type="evidence" value="ECO:0000318"/>
    <property type="project" value="GO_Central"/>
</dbReference>
<keyword evidence="1" id="KW-0106">Calcium</keyword>
<dbReference type="Pfam" id="PF13499">
    <property type="entry name" value="EF-hand_7"/>
    <property type="match status" value="1"/>
</dbReference>
<dbReference type="PROSITE" id="PS50222">
    <property type="entry name" value="EF_HAND_2"/>
    <property type="match status" value="2"/>
</dbReference>
<dbReference type="SUPFAM" id="SSF47473">
    <property type="entry name" value="EF-hand"/>
    <property type="match status" value="1"/>
</dbReference>
<proteinExistence type="predicted"/>
<feature type="domain" description="EF-hand" evidence="3">
    <location>
        <begin position="101"/>
        <end position="133"/>
    </location>
</feature>
<evidence type="ECO:0000313" key="5">
    <source>
        <dbReference type="EnsemblMetazoa" id="HelroP177200"/>
    </source>
</evidence>
<reference evidence="6" key="1">
    <citation type="submission" date="2012-12" db="EMBL/GenBank/DDBJ databases">
        <authorList>
            <person name="Hellsten U."/>
            <person name="Grimwood J."/>
            <person name="Chapman J.A."/>
            <person name="Shapiro H."/>
            <person name="Aerts A."/>
            <person name="Otillar R.P."/>
            <person name="Terry A.Y."/>
            <person name="Boore J.L."/>
            <person name="Simakov O."/>
            <person name="Marletaz F."/>
            <person name="Cho S.-J."/>
            <person name="Edsinger-Gonzales E."/>
            <person name="Havlak P."/>
            <person name="Kuo D.-H."/>
            <person name="Larsson T."/>
            <person name="Lv J."/>
            <person name="Arendt D."/>
            <person name="Savage R."/>
            <person name="Osoegawa K."/>
            <person name="de Jong P."/>
            <person name="Lindberg D.R."/>
            <person name="Seaver E.C."/>
            <person name="Weisblat D.A."/>
            <person name="Putnam N.H."/>
            <person name="Grigoriev I.V."/>
            <person name="Rokhsar D.S."/>
        </authorList>
    </citation>
    <scope>NUCLEOTIDE SEQUENCE</scope>
</reference>
<feature type="domain" description="EF-hand" evidence="3">
    <location>
        <begin position="57"/>
        <end position="92"/>
    </location>
</feature>
<dbReference type="GO" id="GO:0007099">
    <property type="term" value="P:centriole replication"/>
    <property type="evidence" value="ECO:0000318"/>
    <property type="project" value="GO_Central"/>
</dbReference>